<dbReference type="SMART" id="SM00349">
    <property type="entry name" value="KRAB"/>
    <property type="match status" value="1"/>
</dbReference>
<dbReference type="InterPro" id="IPR036051">
    <property type="entry name" value="KRAB_dom_sf"/>
</dbReference>
<dbReference type="Proteomes" id="UP001652583">
    <property type="component" value="Chromosome E2"/>
</dbReference>
<proteinExistence type="predicted"/>
<feature type="region of interest" description="Disordered" evidence="1">
    <location>
        <begin position="25"/>
        <end position="46"/>
    </location>
</feature>
<dbReference type="Gene3D" id="6.10.140.140">
    <property type="match status" value="1"/>
</dbReference>
<evidence type="ECO:0000259" key="2">
    <source>
        <dbReference type="PROSITE" id="PS50805"/>
    </source>
</evidence>
<name>A0ABM3P5N8_ACIJB</name>
<evidence type="ECO:0000313" key="4">
    <source>
        <dbReference type="RefSeq" id="XP_053066996.1"/>
    </source>
</evidence>
<dbReference type="GeneID" id="113597999"/>
<sequence>CFVRERLQSTVAHAQRLGSQYTLTSPAPRPLPRLNGVAGTPNRAGGTARAGVPELLTFRDVAIEFSQEEWECLDPAQRALYRDVMLENYRTLVSLGEDSFPAEVGKCSRLSLCFFREALESPCPV</sequence>
<gene>
    <name evidence="4" type="primary">LOC113597999</name>
</gene>
<dbReference type="PANTHER" id="PTHR23232">
    <property type="entry name" value="KRAB DOMAIN C2H2 ZINC FINGER"/>
    <property type="match status" value="1"/>
</dbReference>
<evidence type="ECO:0000313" key="3">
    <source>
        <dbReference type="Proteomes" id="UP001652583"/>
    </source>
</evidence>
<organism evidence="3 4">
    <name type="scientific">Acinonyx jubatus</name>
    <name type="common">Cheetah</name>
    <dbReference type="NCBI Taxonomy" id="32536"/>
    <lineage>
        <taxon>Eukaryota</taxon>
        <taxon>Metazoa</taxon>
        <taxon>Chordata</taxon>
        <taxon>Craniata</taxon>
        <taxon>Vertebrata</taxon>
        <taxon>Euteleostomi</taxon>
        <taxon>Mammalia</taxon>
        <taxon>Eutheria</taxon>
        <taxon>Laurasiatheria</taxon>
        <taxon>Carnivora</taxon>
        <taxon>Feliformia</taxon>
        <taxon>Felidae</taxon>
        <taxon>Felinae</taxon>
        <taxon>Acinonyx</taxon>
    </lineage>
</organism>
<dbReference type="SUPFAM" id="SSF109640">
    <property type="entry name" value="KRAB domain (Kruppel-associated box)"/>
    <property type="match status" value="1"/>
</dbReference>
<dbReference type="RefSeq" id="XP_053066996.1">
    <property type="nucleotide sequence ID" value="XM_053211021.1"/>
</dbReference>
<feature type="domain" description="KRAB" evidence="2">
    <location>
        <begin position="56"/>
        <end position="125"/>
    </location>
</feature>
<feature type="non-terminal residue" evidence="4">
    <location>
        <position position="1"/>
    </location>
</feature>
<dbReference type="InterPro" id="IPR050169">
    <property type="entry name" value="Krueppel_C2H2_ZnF"/>
</dbReference>
<reference evidence="4" key="1">
    <citation type="submission" date="2025-08" db="UniProtKB">
        <authorList>
            <consortium name="RefSeq"/>
        </authorList>
    </citation>
    <scope>IDENTIFICATION</scope>
    <source>
        <tissue evidence="4">Blood</tissue>
    </source>
</reference>
<keyword evidence="3" id="KW-1185">Reference proteome</keyword>
<dbReference type="Pfam" id="PF01352">
    <property type="entry name" value="KRAB"/>
    <property type="match status" value="1"/>
</dbReference>
<dbReference type="PANTHER" id="PTHR23232:SF158">
    <property type="entry name" value="KRAB DOMAIN-CONTAINING PROTEIN 5"/>
    <property type="match status" value="1"/>
</dbReference>
<dbReference type="PROSITE" id="PS50805">
    <property type="entry name" value="KRAB"/>
    <property type="match status" value="1"/>
</dbReference>
<protein>
    <submittedName>
        <fullName evidence="4">Zinc finger protein 354C-like</fullName>
    </submittedName>
</protein>
<dbReference type="CDD" id="cd07765">
    <property type="entry name" value="KRAB_A-box"/>
    <property type="match status" value="1"/>
</dbReference>
<evidence type="ECO:0000256" key="1">
    <source>
        <dbReference type="SAM" id="MobiDB-lite"/>
    </source>
</evidence>
<accession>A0ABM3P5N8</accession>
<dbReference type="InterPro" id="IPR001909">
    <property type="entry name" value="KRAB"/>
</dbReference>